<dbReference type="PATRIC" id="fig|2209.43.peg.1466"/>
<feature type="repeat" description="TPR" evidence="3">
    <location>
        <begin position="519"/>
        <end position="552"/>
    </location>
</feature>
<evidence type="ECO:0000256" key="1">
    <source>
        <dbReference type="ARBA" id="ARBA00022737"/>
    </source>
</evidence>
<dbReference type="EMBL" id="JJPO01000075">
    <property type="protein sequence ID" value="KKG73407.1"/>
    <property type="molecule type" value="Genomic_DNA"/>
</dbReference>
<dbReference type="PANTHER" id="PTHR45641">
    <property type="entry name" value="TETRATRICOPEPTIDE REPEAT PROTEIN (AFU_ORTHOLOGUE AFUA_6G03870)"/>
    <property type="match status" value="1"/>
</dbReference>
<dbReference type="SUPFAM" id="SSF52540">
    <property type="entry name" value="P-loop containing nucleoside triphosphate hydrolases"/>
    <property type="match status" value="1"/>
</dbReference>
<dbReference type="Pfam" id="PF13374">
    <property type="entry name" value="TPR_10"/>
    <property type="match status" value="3"/>
</dbReference>
<dbReference type="SUPFAM" id="SSF48452">
    <property type="entry name" value="TPR-like"/>
    <property type="match status" value="2"/>
</dbReference>
<organism evidence="4 5">
    <name type="scientific">Methanosarcina mazei</name>
    <name type="common">Methanosarcina frisia</name>
    <dbReference type="NCBI Taxonomy" id="2209"/>
    <lineage>
        <taxon>Archaea</taxon>
        <taxon>Methanobacteriati</taxon>
        <taxon>Methanobacteriota</taxon>
        <taxon>Stenosarchaea group</taxon>
        <taxon>Methanomicrobia</taxon>
        <taxon>Methanosarcinales</taxon>
        <taxon>Methanosarcinaceae</taxon>
        <taxon>Methanosarcina</taxon>
    </lineage>
</organism>
<dbReference type="AlphaFoldDB" id="A0A0F8H6V5"/>
<dbReference type="PROSITE" id="PS50293">
    <property type="entry name" value="TPR_REGION"/>
    <property type="match status" value="2"/>
</dbReference>
<dbReference type="InterPro" id="IPR011990">
    <property type="entry name" value="TPR-like_helical_dom_sf"/>
</dbReference>
<dbReference type="RefSeq" id="WP_048048622.1">
    <property type="nucleotide sequence ID" value="NZ_JJPO01000075.1"/>
</dbReference>
<dbReference type="Pfam" id="PF13424">
    <property type="entry name" value="TPR_12"/>
    <property type="match status" value="3"/>
</dbReference>
<protein>
    <submittedName>
        <fullName evidence="4">Uncharacterized protein</fullName>
    </submittedName>
</protein>
<dbReference type="SMART" id="SM00028">
    <property type="entry name" value="TPR"/>
    <property type="match status" value="9"/>
</dbReference>
<dbReference type="PRINTS" id="PR00381">
    <property type="entry name" value="KINESINLIGHT"/>
</dbReference>
<feature type="repeat" description="TPR" evidence="3">
    <location>
        <begin position="781"/>
        <end position="814"/>
    </location>
</feature>
<dbReference type="InterPro" id="IPR019734">
    <property type="entry name" value="TPR_rpt"/>
</dbReference>
<dbReference type="PROSITE" id="PS50005">
    <property type="entry name" value="TPR"/>
    <property type="match status" value="5"/>
</dbReference>
<evidence type="ECO:0000313" key="5">
    <source>
        <dbReference type="Proteomes" id="UP000034001"/>
    </source>
</evidence>
<gene>
    <name evidence="4" type="ORF">DU63_06780</name>
</gene>
<name>A0A0F8H6V5_METMZ</name>
<proteinExistence type="predicted"/>
<dbReference type="PANTHER" id="PTHR45641:SF19">
    <property type="entry name" value="NEPHROCYSTIN-3"/>
    <property type="match status" value="1"/>
</dbReference>
<evidence type="ECO:0000313" key="4">
    <source>
        <dbReference type="EMBL" id="KKG73407.1"/>
    </source>
</evidence>
<evidence type="ECO:0000256" key="2">
    <source>
        <dbReference type="ARBA" id="ARBA00022803"/>
    </source>
</evidence>
<evidence type="ECO:0000256" key="3">
    <source>
        <dbReference type="PROSITE-ProRule" id="PRU00339"/>
    </source>
</evidence>
<keyword evidence="2 3" id="KW-0802">TPR repeat</keyword>
<keyword evidence="1" id="KW-0677">Repeat</keyword>
<comment type="caution">
    <text evidence="4">The sequence shown here is derived from an EMBL/GenBank/DDBJ whole genome shotgun (WGS) entry which is preliminary data.</text>
</comment>
<dbReference type="InterPro" id="IPR027417">
    <property type="entry name" value="P-loop_NTPase"/>
</dbReference>
<feature type="repeat" description="TPR" evidence="3">
    <location>
        <begin position="655"/>
        <end position="688"/>
    </location>
</feature>
<accession>A0A0F8H6V5</accession>
<feature type="repeat" description="TPR" evidence="3">
    <location>
        <begin position="739"/>
        <end position="772"/>
    </location>
</feature>
<feature type="repeat" description="TPR" evidence="3">
    <location>
        <begin position="571"/>
        <end position="604"/>
    </location>
</feature>
<sequence length="924" mass="108067">MTLRQTDYFRKERVFVDRETCIEIFKNFIKNPNNQDYNALFYYGIAGIGKSKLQHELQSILNSDYHEVLWVSMDLENEYHRNVSTFLVALRDKIQKKSNVKFYKFNLAHALFSKKSRPEVPLKKETYPMIKEDGFFYDIINALNENILGSFISIPVKRIVNIINHTPENVRRHFGELPISIEKLESMEAHEIEKILPCIFAADFTDSLGSNSRVCIFIDTYEAIWKDWRRIGSFSEKDKWIRKCLIPNIPGVSWVICGREQIKSLWVEDEKDWEMCMKEYPIEDLPEKYGEQFLKECGVEEKDIRDVIVKASEGVPYYLNLSVDTYEQVSRRKKPEAKDFAGTKKEVFEKFVKYLDKNEIRTLNVLSAPNSWDRNLFELLIKKFNPTYSIYEFPDLVKYSFIKKDMDESFSLHQLMRKSLQEYQDPIYRKDVHLFLHNYYSNKIKDIDFMSITQEHETALIEAYYHAKESLKFAELGIWVIKYIEPFDKAGYWKTIDPIYEDFIELLKEKVGPENIYFGAFLRRLAFLREDRGRYNEAIAYYQQVLKIFEKNLGKKILENKDVAVDDHSIAMVSNDLANCYLDIGEYEKALTLQQKALKIVQNKVDEDPLYIALLQQNMATTYQYLGQYKRAMELCQAALNVREARLGEEDLEVAITLENMAIIHQQSSNYKEALPIYQRVLNIREKKLGPKHPLVAQTLSNLGTVCILMDNIDDALKYNQRAQKIAEEKLDKNHISIANTLNNLGATYRYAYRYDDALEVFQQALQITEHSLGPDNLNIAYTLNNIAEIYCKKKNYEKALELYQKALNIAKNSLGMEHPFIGLILNNIGRLYIDTREFEKAHPICQQALNIRGKTLGTDHVDFAITLMNLAYIYGCVGRSDYSLPLSERSLQIFEQKLGPDHIRTKEAKLLVDTLKELYTKDS</sequence>
<dbReference type="Gene3D" id="1.25.40.10">
    <property type="entry name" value="Tetratricopeptide repeat domain"/>
    <property type="match status" value="3"/>
</dbReference>
<dbReference type="Proteomes" id="UP000034001">
    <property type="component" value="Unassembled WGS sequence"/>
</dbReference>
<reference evidence="4 5" key="1">
    <citation type="journal article" date="2015" name="ISME J.">
        <title>Genomic and phenotypic differentiation among Methanosarcina mazei populations from Columbia River sediment.</title>
        <authorList>
            <person name="Youngblut N.D."/>
            <person name="Wirth J.S."/>
            <person name="Henriksen J.R."/>
            <person name="Smith M."/>
            <person name="Simon H."/>
            <person name="Metcalf W.W."/>
            <person name="Whitaker R.J."/>
        </authorList>
    </citation>
    <scope>NUCLEOTIDE SEQUENCE [LARGE SCALE GENOMIC DNA]</scope>
    <source>
        <strain evidence="4 5">3.H.A.2.1</strain>
    </source>
</reference>